<keyword evidence="1" id="KW-0812">Transmembrane</keyword>
<organism evidence="2 3">
    <name type="scientific">Oxynema aestuarii AP17</name>
    <dbReference type="NCBI Taxonomy" id="2064643"/>
    <lineage>
        <taxon>Bacteria</taxon>
        <taxon>Bacillati</taxon>
        <taxon>Cyanobacteriota</taxon>
        <taxon>Cyanophyceae</taxon>
        <taxon>Oscillatoriophycideae</taxon>
        <taxon>Oscillatoriales</taxon>
        <taxon>Oscillatoriaceae</taxon>
        <taxon>Oxynema</taxon>
        <taxon>Oxynema aestuarii</taxon>
    </lineage>
</organism>
<keyword evidence="1" id="KW-1133">Transmembrane helix</keyword>
<dbReference type="KEGG" id="oxy:HCG48_15485"/>
<feature type="transmembrane region" description="Helical" evidence="1">
    <location>
        <begin position="106"/>
        <end position="130"/>
    </location>
</feature>
<reference evidence="2 3" key="1">
    <citation type="submission" date="2020-04" db="EMBL/GenBank/DDBJ databases">
        <authorList>
            <person name="Basu S."/>
            <person name="Maruthanayagam V."/>
            <person name="Chakraborty S."/>
            <person name="Pramanik A."/>
            <person name="Mukherjee J."/>
            <person name="Brink B."/>
        </authorList>
    </citation>
    <scope>NUCLEOTIDE SEQUENCE [LARGE SCALE GENOMIC DNA]</scope>
    <source>
        <strain evidence="2 3">AP17</strain>
    </source>
</reference>
<dbReference type="AlphaFoldDB" id="A0A6H1U4F1"/>
<feature type="transmembrane region" description="Helical" evidence="1">
    <location>
        <begin position="366"/>
        <end position="390"/>
    </location>
</feature>
<dbReference type="Proteomes" id="UP000500857">
    <property type="component" value="Chromosome"/>
</dbReference>
<feature type="transmembrane region" description="Helical" evidence="1">
    <location>
        <begin position="334"/>
        <end position="354"/>
    </location>
</feature>
<feature type="transmembrane region" description="Helical" evidence="1">
    <location>
        <begin position="21"/>
        <end position="39"/>
    </location>
</feature>
<keyword evidence="3" id="KW-1185">Reference proteome</keyword>
<feature type="transmembrane region" description="Helical" evidence="1">
    <location>
        <begin position="150"/>
        <end position="170"/>
    </location>
</feature>
<feature type="transmembrane region" description="Helical" evidence="1">
    <location>
        <begin position="396"/>
        <end position="415"/>
    </location>
</feature>
<evidence type="ECO:0008006" key="4">
    <source>
        <dbReference type="Google" id="ProtNLM"/>
    </source>
</evidence>
<feature type="transmembrane region" description="Helical" evidence="1">
    <location>
        <begin position="292"/>
        <end position="314"/>
    </location>
</feature>
<accession>A0A6H1U4F1</accession>
<name>A0A6H1U4F1_9CYAN</name>
<gene>
    <name evidence="2" type="ORF">HCG48_15485</name>
</gene>
<feature type="transmembrane region" description="Helical" evidence="1">
    <location>
        <begin position="77"/>
        <end position="94"/>
    </location>
</feature>
<evidence type="ECO:0000256" key="1">
    <source>
        <dbReference type="SAM" id="Phobius"/>
    </source>
</evidence>
<dbReference type="EMBL" id="CP051167">
    <property type="protein sequence ID" value="QIZ73768.1"/>
    <property type="molecule type" value="Genomic_DNA"/>
</dbReference>
<evidence type="ECO:0000313" key="2">
    <source>
        <dbReference type="EMBL" id="QIZ73768.1"/>
    </source>
</evidence>
<keyword evidence="1" id="KW-0472">Membrane</keyword>
<sequence>MSSVHQFLTGSTDKVSRKTTLFWWNLTAIFVIGFGWLVLKEALSAEYVVQDDARQHVFWMQRFLDPQLFPNDLIADYFQSVAPAGYTAFYWIFAKLGIDPIFLHKLLPPILGAIASFYCFLLTLELFPVPLASFLSVSLLNHYLWMRDDLISATPAAFVYPLFLGFLYALFRRQLIFTCVTLALLGLFYPQCVLIAGGILCLQIVGFSPRGVSVNLHKPTDRVAAIGLAVTSVVILLYALKSNDYGPVISATEAKEFPEFWTGGKSEFFTHNREEFWFTGQRTGIVPRFGTILPIVAGGFLPLFLLLDAIDRGLRPQGDRWFSSLQKLRERGLFLLQIIISSLVLFFLSHALLFRLHLPSRYTEHTLRMVTAIAAGIAMTVLIDAAFSWAKKLRRTPIQILPLTLAAVLIGLVVLEPTWLKRFPRTEYVIGKFPELYQFFSQQPKDILIASVADEVNNIPSFSARSILIGGEGYAVPYHKGYFMPIRERSLNTIAATYTPDRDRLREFLQTYPIDFWLLEEGTFTPPYIDRDPWMMQYDIAKKAIAQLQQGIVPALAPIGDRCQVFETGRFAVLEASCLVEQLQD</sequence>
<feature type="transmembrane region" description="Helical" evidence="1">
    <location>
        <begin position="222"/>
        <end position="240"/>
    </location>
</feature>
<proteinExistence type="predicted"/>
<protein>
    <recommendedName>
        <fullName evidence="4">Glycosyltransferase RgtA/B/C/D-like domain-containing protein</fullName>
    </recommendedName>
</protein>
<evidence type="ECO:0000313" key="3">
    <source>
        <dbReference type="Proteomes" id="UP000500857"/>
    </source>
</evidence>
<feature type="transmembrane region" description="Helical" evidence="1">
    <location>
        <begin position="182"/>
        <end position="207"/>
    </location>
</feature>